<organism evidence="2 3">
    <name type="scientific">Kuenenia stuttgartiensis</name>
    <dbReference type="NCBI Taxonomy" id="174633"/>
    <lineage>
        <taxon>Bacteria</taxon>
        <taxon>Pseudomonadati</taxon>
        <taxon>Planctomycetota</taxon>
        <taxon>Candidatus Brocadiia</taxon>
        <taxon>Candidatus Brocadiales</taxon>
        <taxon>Candidatus Brocadiaceae</taxon>
        <taxon>Candidatus Kuenenia</taxon>
    </lineage>
</organism>
<dbReference type="Proteomes" id="UP000221734">
    <property type="component" value="Chromosome Kuenenia_stuttgartiensis_MBR1"/>
</dbReference>
<sequence>MKTINLKAHFDGKKILLDEPFDIEPDTKLIITVLPKHLDEER</sequence>
<reference evidence="2" key="1">
    <citation type="submission" date="2017-10" db="EMBL/GenBank/DDBJ databases">
        <authorList>
            <person name="Banno H."/>
            <person name="Chua N.-H."/>
        </authorList>
    </citation>
    <scope>NUCLEOTIDE SEQUENCE [LARGE SCALE GENOMIC DNA]</scope>
    <source>
        <strain evidence="2">Kuenenia_mbr1_ru-nijmegen</strain>
    </source>
</reference>
<evidence type="ECO:0000313" key="1">
    <source>
        <dbReference type="EMBL" id="QII11284.1"/>
    </source>
</evidence>
<protein>
    <submittedName>
        <fullName evidence="2">Uncharacterized protein</fullName>
    </submittedName>
</protein>
<proteinExistence type="predicted"/>
<dbReference type="AlphaFoldDB" id="A0A2C9CBR5"/>
<evidence type="ECO:0000313" key="2">
    <source>
        <dbReference type="EMBL" id="SOH03224.1"/>
    </source>
</evidence>
<dbReference type="Proteomes" id="UP000501926">
    <property type="component" value="Chromosome"/>
</dbReference>
<gene>
    <name evidence="1" type="ORF">KsCSTR_19050</name>
    <name evidence="2" type="ORF">KSMBR1_0713</name>
</gene>
<name>A0A2C9CBR5_KUEST</name>
<reference evidence="3" key="2">
    <citation type="submission" date="2017-10" db="EMBL/GenBank/DDBJ databases">
        <authorList>
            <person name="Frank J."/>
        </authorList>
    </citation>
    <scope>NUCLEOTIDE SEQUENCE [LARGE SCALE GENOMIC DNA]</scope>
</reference>
<reference evidence="1 4" key="3">
    <citation type="submission" date="2020-02" db="EMBL/GenBank/DDBJ databases">
        <title>Newly sequenced genome of strain CSTR1 showed variability in Candidatus Kuenenia stuttgartiensis genomes.</title>
        <authorList>
            <person name="Ding C."/>
            <person name="Adrian L."/>
        </authorList>
    </citation>
    <scope>NUCLEOTIDE SEQUENCE [LARGE SCALE GENOMIC DNA]</scope>
    <source>
        <strain evidence="1 4">CSTR1</strain>
    </source>
</reference>
<evidence type="ECO:0000313" key="4">
    <source>
        <dbReference type="Proteomes" id="UP000501926"/>
    </source>
</evidence>
<dbReference type="EMBL" id="CP049055">
    <property type="protein sequence ID" value="QII11284.1"/>
    <property type="molecule type" value="Genomic_DNA"/>
</dbReference>
<evidence type="ECO:0000313" key="3">
    <source>
        <dbReference type="Proteomes" id="UP000221734"/>
    </source>
</evidence>
<keyword evidence="3" id="KW-1185">Reference proteome</keyword>
<dbReference type="EMBL" id="LT934425">
    <property type="protein sequence ID" value="SOH03224.1"/>
    <property type="molecule type" value="Genomic_DNA"/>
</dbReference>
<accession>A0A2C9CBR5</accession>
<dbReference type="RefSeq" id="WP_261341081.1">
    <property type="nucleotide sequence ID" value="NZ_CP049055.1"/>
</dbReference>
<dbReference type="KEGG" id="kst:KSMBR1_0713"/>